<comment type="caution">
    <text evidence="1">The sequence shown here is derived from an EMBL/GenBank/DDBJ whole genome shotgun (WGS) entry which is preliminary data.</text>
</comment>
<organism evidence="1 2">
    <name type="scientific">Arctium lappa</name>
    <name type="common">Greater burdock</name>
    <name type="synonym">Lappa major</name>
    <dbReference type="NCBI Taxonomy" id="4217"/>
    <lineage>
        <taxon>Eukaryota</taxon>
        <taxon>Viridiplantae</taxon>
        <taxon>Streptophyta</taxon>
        <taxon>Embryophyta</taxon>
        <taxon>Tracheophyta</taxon>
        <taxon>Spermatophyta</taxon>
        <taxon>Magnoliopsida</taxon>
        <taxon>eudicotyledons</taxon>
        <taxon>Gunneridae</taxon>
        <taxon>Pentapetalae</taxon>
        <taxon>asterids</taxon>
        <taxon>campanulids</taxon>
        <taxon>Asterales</taxon>
        <taxon>Asteraceae</taxon>
        <taxon>Carduoideae</taxon>
        <taxon>Cardueae</taxon>
        <taxon>Arctiinae</taxon>
        <taxon>Arctium</taxon>
    </lineage>
</organism>
<proteinExistence type="predicted"/>
<accession>A0ACB8YIT2</accession>
<protein>
    <submittedName>
        <fullName evidence="1">Uncharacterized protein</fullName>
    </submittedName>
</protein>
<reference evidence="2" key="1">
    <citation type="journal article" date="2022" name="Mol. Ecol. Resour.">
        <title>The genomes of chicory, endive, great burdock and yacon provide insights into Asteraceae palaeo-polyploidization history and plant inulin production.</title>
        <authorList>
            <person name="Fan W."/>
            <person name="Wang S."/>
            <person name="Wang H."/>
            <person name="Wang A."/>
            <person name="Jiang F."/>
            <person name="Liu H."/>
            <person name="Zhao H."/>
            <person name="Xu D."/>
            <person name="Zhang Y."/>
        </authorList>
    </citation>
    <scope>NUCLEOTIDE SEQUENCE [LARGE SCALE GENOMIC DNA]</scope>
    <source>
        <strain evidence="2">cv. Niubang</strain>
    </source>
</reference>
<keyword evidence="2" id="KW-1185">Reference proteome</keyword>
<gene>
    <name evidence="1" type="ORF">L6452_34654</name>
</gene>
<sequence>MEKEDSTVEELVGSPTPKNVNDEDAPEGEDHNMDTIINNELSDDEMVGTPTDTNEERLEKAPDIHEEDQDVESSTMKHLLNNELDEITADSQELASGIHRVDQEIETSSKRHLVDGEIEDTATDMEARGQKEDDSTHSSTSSSPVQLSNSKNSINTLTGEPDIQKEDQEKDNSINDTILDSTTTDIEIRGQEEDNSTDNSTSSSPERLSNSENSVADACTSEPDIQKEDQEKYNSINKPTVNFTSEEGEILDYVKDKEDSEHSSEMIRVNHQSGEKMEMETHHRVHEESEDEASMHMKPKDVSHATSLEDGEKIGDDLNDRQGITENSFSEQTGDIETDTKDSTSSKEEEGSIHNGIREPEVEPTSAAWHGKAAALTNFVKLKSLLSVSNVFRRLSRRVDGHNDPDDKDKDINSKNKNIKDVNSSERKSQLVSQTTLEKRGWRALSFIGISLEKDQGNKAAELKEVAAPKSLESIAMKGRIVLYTRLWCQDCKEARLFLRKRRLRYSEINIDVYPGRKLELEKITGSSNVPAVFFNQILIGGLNELKALDESGQLEKKIEYVTTEGPSPKAPLPPFSGEDDVSSSGVVDELAVIVRNMKESIVVKDRFYKFRRITNCFLGSEAVDFLTEDQYLEREEAIEFARKLSMELFFRHVLDENTFEDGNHLYRFLDQDPVISQCQNIPRGIIQLKRQPLVQLSYRLKCLLYAIIDAYTSEDGKRVDYRTIHGSEEFARYLRIAEELQRVDLNRMAKEERLAFFINLYNLMAIHAILVWGHPEGALDRRRLLNDFKYVIGGCAYSLSDIHNGILRSNQRPPYTLIRPFGVTDKRFKVSLPYPEPLIHFALVSGNRSAPALRCYSPKNIDVELSEAARDFLQSGAFILHLDSMTVSVTKILKWYSVDFGRNEVEVLKHASNYLEVEKTQTLLELLDSNQLKVVYQPYDWRLNS</sequence>
<evidence type="ECO:0000313" key="1">
    <source>
        <dbReference type="EMBL" id="KAI3685412.1"/>
    </source>
</evidence>
<dbReference type="EMBL" id="CM042058">
    <property type="protein sequence ID" value="KAI3685412.1"/>
    <property type="molecule type" value="Genomic_DNA"/>
</dbReference>
<name>A0ACB8YIT2_ARCLA</name>
<dbReference type="Proteomes" id="UP001055879">
    <property type="component" value="Linkage Group LG12"/>
</dbReference>
<evidence type="ECO:0000313" key="2">
    <source>
        <dbReference type="Proteomes" id="UP001055879"/>
    </source>
</evidence>
<reference evidence="1 2" key="2">
    <citation type="journal article" date="2022" name="Mol. Ecol. Resour.">
        <title>The genomes of chicory, endive, great burdock and yacon provide insights into Asteraceae paleo-polyploidization history and plant inulin production.</title>
        <authorList>
            <person name="Fan W."/>
            <person name="Wang S."/>
            <person name="Wang H."/>
            <person name="Wang A."/>
            <person name="Jiang F."/>
            <person name="Liu H."/>
            <person name="Zhao H."/>
            <person name="Xu D."/>
            <person name="Zhang Y."/>
        </authorList>
    </citation>
    <scope>NUCLEOTIDE SEQUENCE [LARGE SCALE GENOMIC DNA]</scope>
    <source>
        <strain evidence="2">cv. Niubang</strain>
    </source>
</reference>